<organism evidence="1 2">
    <name type="scientific">Pyrenophora seminiperda CCB06</name>
    <dbReference type="NCBI Taxonomy" id="1302712"/>
    <lineage>
        <taxon>Eukaryota</taxon>
        <taxon>Fungi</taxon>
        <taxon>Dikarya</taxon>
        <taxon>Ascomycota</taxon>
        <taxon>Pezizomycotina</taxon>
        <taxon>Dothideomycetes</taxon>
        <taxon>Pleosporomycetidae</taxon>
        <taxon>Pleosporales</taxon>
        <taxon>Pleosporineae</taxon>
        <taxon>Pleosporaceae</taxon>
        <taxon>Pyrenophora</taxon>
    </lineage>
</organism>
<keyword evidence="2" id="KW-1185">Reference proteome</keyword>
<keyword evidence="1" id="KW-0378">Hydrolase</keyword>
<sequence>MTYLTRQPAKGAYALGALGFEFLRLPLYFIKYLLSSGRQDATWTLRQALAVRVLSSVLWHLATVQVATPLPLTPNEEKERFVVIKPAKEEVYKGPLRSNEDVVPEEIGATWYPAPLTGGERY</sequence>
<name>A0A3M7M1N2_9PLEO</name>
<evidence type="ECO:0000313" key="2">
    <source>
        <dbReference type="Proteomes" id="UP000265663"/>
    </source>
</evidence>
<proteinExistence type="predicted"/>
<dbReference type="Proteomes" id="UP000265663">
    <property type="component" value="Unassembled WGS sequence"/>
</dbReference>
<gene>
    <name evidence="1" type="ORF">GMOD_00009965</name>
</gene>
<dbReference type="OrthoDB" id="2152029at2759"/>
<dbReference type="AlphaFoldDB" id="A0A3M7M1N2"/>
<accession>A0A3M7M1N2</accession>
<dbReference type="GO" id="GO:0016787">
    <property type="term" value="F:hydrolase activity"/>
    <property type="evidence" value="ECO:0007669"/>
    <property type="project" value="UniProtKB-KW"/>
</dbReference>
<evidence type="ECO:0000313" key="1">
    <source>
        <dbReference type="EMBL" id="RMZ68349.1"/>
    </source>
</evidence>
<protein>
    <submittedName>
        <fullName evidence="1">Alpha beta hydrolase fold-3 domain containing</fullName>
    </submittedName>
</protein>
<reference evidence="1 2" key="1">
    <citation type="journal article" date="2014" name="PLoS ONE">
        <title>De novo Genome Assembly of the Fungal Plant Pathogen Pyrenophora semeniperda.</title>
        <authorList>
            <person name="Soliai M.M."/>
            <person name="Meyer S.E."/>
            <person name="Udall J.A."/>
            <person name="Elzinga D.E."/>
            <person name="Hermansen R.A."/>
            <person name="Bodily P.M."/>
            <person name="Hart A.A."/>
            <person name="Coleman C.E."/>
        </authorList>
    </citation>
    <scope>NUCLEOTIDE SEQUENCE [LARGE SCALE GENOMIC DNA]</scope>
    <source>
        <strain evidence="1 2">CCB06</strain>
        <tissue evidence="1">Mycelium</tissue>
    </source>
</reference>
<dbReference type="EMBL" id="KE747815">
    <property type="protein sequence ID" value="RMZ68349.1"/>
    <property type="molecule type" value="Genomic_DNA"/>
</dbReference>